<protein>
    <submittedName>
        <fullName evidence="10">Glycosyltransferase family 2 protein</fullName>
    </submittedName>
</protein>
<evidence type="ECO:0000256" key="5">
    <source>
        <dbReference type="ARBA" id="ARBA00022692"/>
    </source>
</evidence>
<organism evidence="10 11">
    <name type="scientific">Leucobacter coleopterorum</name>
    <dbReference type="NCBI Taxonomy" id="2714933"/>
    <lineage>
        <taxon>Bacteria</taxon>
        <taxon>Bacillati</taxon>
        <taxon>Actinomycetota</taxon>
        <taxon>Actinomycetes</taxon>
        <taxon>Micrococcales</taxon>
        <taxon>Microbacteriaceae</taxon>
        <taxon>Leucobacter</taxon>
    </lineage>
</organism>
<dbReference type="Gene3D" id="3.90.550.10">
    <property type="entry name" value="Spore Coat Polysaccharide Biosynthesis Protein SpsA, Chain A"/>
    <property type="match status" value="1"/>
</dbReference>
<keyword evidence="7 8" id="KW-0472">Membrane</keyword>
<dbReference type="InterPro" id="IPR050256">
    <property type="entry name" value="Glycosyltransferase_2"/>
</dbReference>
<evidence type="ECO:0000256" key="6">
    <source>
        <dbReference type="ARBA" id="ARBA00022989"/>
    </source>
</evidence>
<dbReference type="InterPro" id="IPR029044">
    <property type="entry name" value="Nucleotide-diphossugar_trans"/>
</dbReference>
<proteinExistence type="inferred from homology"/>
<evidence type="ECO:0000259" key="9">
    <source>
        <dbReference type="Pfam" id="PF00535"/>
    </source>
</evidence>
<dbReference type="PANTHER" id="PTHR48090">
    <property type="entry name" value="UNDECAPRENYL-PHOSPHATE 4-DEOXY-4-FORMAMIDO-L-ARABINOSE TRANSFERASE-RELATED"/>
    <property type="match status" value="1"/>
</dbReference>
<evidence type="ECO:0000256" key="8">
    <source>
        <dbReference type="SAM" id="Phobius"/>
    </source>
</evidence>
<sequence>MTKELPANPTFSVVVPVFNEEAGVKDFHEKLLLPELERLGLDFEIVYVNDGSRDNTLSIITRIGREDPRVRVVALSRNFGKEIATTAGIHMARGEATVIMDGDGQHPPAMLAEFIEKWRNGAQVVVGIRTKNENEGLVKRWGSKIFYSLFNATSGATLVPRSTDYRLIDREVREAFIEFPERQRITRALIDWLGFDRSYVEFDSPARLAGEASYSVRQLTRLAINSYISLSLKPLYFFGWVGAAITLLSFIVGIFVFVEQFLMGDPLGLKFTGAALLGVFVAFLVGIVLISQAMVAAYMAHIYEQTQGRPLFTVNRPRSVNL</sequence>
<comment type="similarity">
    <text evidence="2">Belongs to the glycosyltransferase 2 family.</text>
</comment>
<reference evidence="10 11" key="1">
    <citation type="submission" date="2020-03" db="EMBL/GenBank/DDBJ databases">
        <title>Leucobacter sp. nov., isolated from beetles.</title>
        <authorList>
            <person name="Hyun D.-W."/>
            <person name="Bae J.-W."/>
        </authorList>
    </citation>
    <scope>NUCLEOTIDE SEQUENCE [LARGE SCALE GENOMIC DNA]</scope>
    <source>
        <strain evidence="10 11">HDW9A</strain>
    </source>
</reference>
<name>A0ABX6K2P7_9MICO</name>
<dbReference type="RefSeq" id="WP_166331553.1">
    <property type="nucleotide sequence ID" value="NZ_CP049933.1"/>
</dbReference>
<gene>
    <name evidence="10" type="ORF">G7066_13360</name>
</gene>
<evidence type="ECO:0000256" key="7">
    <source>
        <dbReference type="ARBA" id="ARBA00023136"/>
    </source>
</evidence>
<keyword evidence="3" id="KW-0328">Glycosyltransferase</keyword>
<feature type="transmembrane region" description="Helical" evidence="8">
    <location>
        <begin position="235"/>
        <end position="257"/>
    </location>
</feature>
<dbReference type="EMBL" id="CP049933">
    <property type="protein sequence ID" value="QIM19310.1"/>
    <property type="molecule type" value="Genomic_DNA"/>
</dbReference>
<evidence type="ECO:0000256" key="4">
    <source>
        <dbReference type="ARBA" id="ARBA00022679"/>
    </source>
</evidence>
<evidence type="ECO:0000256" key="3">
    <source>
        <dbReference type="ARBA" id="ARBA00022676"/>
    </source>
</evidence>
<dbReference type="SUPFAM" id="SSF53448">
    <property type="entry name" value="Nucleotide-diphospho-sugar transferases"/>
    <property type="match status" value="1"/>
</dbReference>
<keyword evidence="11" id="KW-1185">Reference proteome</keyword>
<keyword evidence="5 8" id="KW-0812">Transmembrane</keyword>
<keyword evidence="6 8" id="KW-1133">Transmembrane helix</keyword>
<dbReference type="Proteomes" id="UP000503441">
    <property type="component" value="Chromosome"/>
</dbReference>
<feature type="transmembrane region" description="Helical" evidence="8">
    <location>
        <begin position="277"/>
        <end position="300"/>
    </location>
</feature>
<dbReference type="CDD" id="cd04187">
    <property type="entry name" value="DPM1_like_bac"/>
    <property type="match status" value="1"/>
</dbReference>
<evidence type="ECO:0000313" key="10">
    <source>
        <dbReference type="EMBL" id="QIM19310.1"/>
    </source>
</evidence>
<dbReference type="PANTHER" id="PTHR48090:SF1">
    <property type="entry name" value="PROPHAGE BACTOPRENOL GLUCOSYL TRANSFERASE HOMOLOG"/>
    <property type="match status" value="1"/>
</dbReference>
<evidence type="ECO:0000313" key="11">
    <source>
        <dbReference type="Proteomes" id="UP000503441"/>
    </source>
</evidence>
<dbReference type="InterPro" id="IPR001173">
    <property type="entry name" value="Glyco_trans_2-like"/>
</dbReference>
<dbReference type="Pfam" id="PF00535">
    <property type="entry name" value="Glycos_transf_2"/>
    <property type="match status" value="1"/>
</dbReference>
<evidence type="ECO:0000256" key="2">
    <source>
        <dbReference type="ARBA" id="ARBA00006739"/>
    </source>
</evidence>
<feature type="domain" description="Glycosyltransferase 2-like" evidence="9">
    <location>
        <begin position="12"/>
        <end position="172"/>
    </location>
</feature>
<accession>A0ABX6K2P7</accession>
<comment type="subcellular location">
    <subcellularLocation>
        <location evidence="1">Membrane</location>
        <topology evidence="1">Multi-pass membrane protein</topology>
    </subcellularLocation>
</comment>
<evidence type="ECO:0000256" key="1">
    <source>
        <dbReference type="ARBA" id="ARBA00004141"/>
    </source>
</evidence>
<keyword evidence="4" id="KW-0808">Transferase</keyword>